<dbReference type="WBParaSite" id="PTRK_0001474700.1">
    <property type="protein sequence ID" value="PTRK_0001474700.1"/>
    <property type="gene ID" value="PTRK_0001474700"/>
</dbReference>
<evidence type="ECO:0000256" key="1">
    <source>
        <dbReference type="SAM" id="MobiDB-lite"/>
    </source>
</evidence>
<dbReference type="Proteomes" id="UP000038045">
    <property type="component" value="Unplaced"/>
</dbReference>
<evidence type="ECO:0000313" key="2">
    <source>
        <dbReference type="Proteomes" id="UP000038045"/>
    </source>
</evidence>
<protein>
    <submittedName>
        <fullName evidence="3">LigA</fullName>
    </submittedName>
</protein>
<proteinExistence type="predicted"/>
<keyword evidence="2" id="KW-1185">Reference proteome</keyword>
<reference evidence="3" key="1">
    <citation type="submission" date="2017-02" db="UniProtKB">
        <authorList>
            <consortium name="WormBaseParasite"/>
        </authorList>
    </citation>
    <scope>IDENTIFICATION</scope>
</reference>
<dbReference type="AlphaFoldDB" id="A0A0N5A085"/>
<accession>A0A0N5A085</accession>
<organism evidence="2 3">
    <name type="scientific">Parastrongyloides trichosuri</name>
    <name type="common">Possum-specific nematode worm</name>
    <dbReference type="NCBI Taxonomy" id="131310"/>
    <lineage>
        <taxon>Eukaryota</taxon>
        <taxon>Metazoa</taxon>
        <taxon>Ecdysozoa</taxon>
        <taxon>Nematoda</taxon>
        <taxon>Chromadorea</taxon>
        <taxon>Rhabditida</taxon>
        <taxon>Tylenchina</taxon>
        <taxon>Panagrolaimomorpha</taxon>
        <taxon>Strongyloidoidea</taxon>
        <taxon>Strongyloididae</taxon>
        <taxon>Parastrongyloides</taxon>
    </lineage>
</organism>
<sequence length="303" mass="30889">MAREATVRGPAWPDRWDAPDRRIPGASSDSWRRRCTSAGSAGPCPSDRPGRVWPCGWRCRALPAGPARGSRRGLVRAVPVRGCLGLDVQGHAEIDDRQGGAFHDAADDGDGAVGLGLGGLEHQFVVDLQQHPGLKPRIKQGAGHADHGAADDVGGRALDRGVDGGALAELALGAGLGVDGRDVDAPPEDGGDEALLLHQRLGPVHIGADAGEALEIGLDVGSGLTLIDAQLGGQAEGADAVDDAEVDGLGPATRLAGHALDRHAEHFGRGGRVDVEAALEGALQLGNVADVGQQAQLDLAVVG</sequence>
<feature type="region of interest" description="Disordered" evidence="1">
    <location>
        <begin position="1"/>
        <end position="46"/>
    </location>
</feature>
<name>A0A0N5A085_PARTI</name>
<feature type="compositionally biased region" description="Basic and acidic residues" evidence="1">
    <location>
        <begin position="14"/>
        <end position="23"/>
    </location>
</feature>
<evidence type="ECO:0000313" key="3">
    <source>
        <dbReference type="WBParaSite" id="PTRK_0001474700.1"/>
    </source>
</evidence>